<dbReference type="EMBL" id="UGSP01000001">
    <property type="protein sequence ID" value="SUB24634.1"/>
    <property type="molecule type" value="Genomic_DNA"/>
</dbReference>
<reference evidence="1 2" key="1">
    <citation type="submission" date="2018-06" db="EMBL/GenBank/DDBJ databases">
        <authorList>
            <consortium name="Pathogen Informatics"/>
            <person name="Doyle S."/>
        </authorList>
    </citation>
    <scope>NUCLEOTIDE SEQUENCE [LARGE SCALE GENOMIC DNA]</scope>
    <source>
        <strain evidence="2">NCTC 11297</strain>
    </source>
</reference>
<keyword evidence="2" id="KW-1185">Reference proteome</keyword>
<accession>A0A379AST9</accession>
<evidence type="ECO:0000313" key="1">
    <source>
        <dbReference type="EMBL" id="SUB24634.1"/>
    </source>
</evidence>
<dbReference type="AlphaFoldDB" id="A0A379AST9"/>
<organism evidence="1 2">
    <name type="scientific">Avibacterium avium</name>
    <name type="common">Pasteurella avium</name>
    <dbReference type="NCBI Taxonomy" id="751"/>
    <lineage>
        <taxon>Bacteria</taxon>
        <taxon>Pseudomonadati</taxon>
        <taxon>Pseudomonadota</taxon>
        <taxon>Gammaproteobacteria</taxon>
        <taxon>Pasteurellales</taxon>
        <taxon>Pasteurellaceae</taxon>
        <taxon>Avibacterium</taxon>
    </lineage>
</organism>
<proteinExistence type="predicted"/>
<gene>
    <name evidence="1" type="ORF">NCTC11297_01685</name>
</gene>
<sequence length="199" mass="22038">MTAYGFNSRPSGRWPGIISPFSLSVQGFNSRPSGRWPAICLISFDMRRLFQFTAIWEMAAMVNVFSCRTSWVSIHGHLGDGRCGVGKIFPLLCVSIHGHLGDGRFLCCFLNGIFSVSIHGHLGDGRRSPLSLVSSVSCFNSRPSGRWPQSQQIIALARQVSIHGHLGDGRVLRGPTQAHHLKFQFTAIWEMAESEKRNA</sequence>
<protein>
    <submittedName>
        <fullName evidence="1">Uncharacterized protein</fullName>
    </submittedName>
</protein>
<evidence type="ECO:0000313" key="2">
    <source>
        <dbReference type="Proteomes" id="UP000255098"/>
    </source>
</evidence>
<name>A0A379AST9_AVIAV</name>
<dbReference type="Proteomes" id="UP000255098">
    <property type="component" value="Unassembled WGS sequence"/>
</dbReference>